<dbReference type="EMBL" id="BDQV01000286">
    <property type="protein sequence ID" value="GAY61903.1"/>
    <property type="molecule type" value="Genomic_DNA"/>
</dbReference>
<dbReference type="GO" id="GO:0017172">
    <property type="term" value="F:cysteine dioxygenase activity"/>
    <property type="evidence" value="ECO:0007669"/>
    <property type="project" value="UniProtKB-EC"/>
</dbReference>
<comment type="similarity">
    <text evidence="2">Belongs to the cysteine dioxygenase family.</text>
</comment>
<keyword evidence="5" id="KW-0560">Oxidoreductase</keyword>
<evidence type="ECO:0000256" key="4">
    <source>
        <dbReference type="ARBA" id="ARBA00022723"/>
    </source>
</evidence>
<comment type="catalytic activity">
    <reaction evidence="7">
        <text>L-cysteine + O2 = 3-sulfino-L-alanine + H(+)</text>
        <dbReference type="Rhea" id="RHEA:20441"/>
        <dbReference type="ChEBI" id="CHEBI:15378"/>
        <dbReference type="ChEBI" id="CHEBI:15379"/>
        <dbReference type="ChEBI" id="CHEBI:35235"/>
        <dbReference type="ChEBI" id="CHEBI:61085"/>
        <dbReference type="EC" id="1.13.11.20"/>
    </reaction>
    <physiologicalReaction direction="left-to-right" evidence="7">
        <dbReference type="Rhea" id="RHEA:20442"/>
    </physiologicalReaction>
</comment>
<dbReference type="SUPFAM" id="SSF51182">
    <property type="entry name" value="RmlC-like cupins"/>
    <property type="match status" value="1"/>
</dbReference>
<accession>A0A2H5QBE3</accession>
<keyword evidence="10" id="KW-1185">Reference proteome</keyword>
<evidence type="ECO:0000256" key="2">
    <source>
        <dbReference type="ARBA" id="ARBA00006622"/>
    </source>
</evidence>
<dbReference type="CDD" id="cd20289">
    <property type="entry name" value="cupin_ADO"/>
    <property type="match status" value="1"/>
</dbReference>
<evidence type="ECO:0000313" key="10">
    <source>
        <dbReference type="Proteomes" id="UP000236630"/>
    </source>
</evidence>
<comment type="caution">
    <text evidence="9">The sequence shown here is derived from an EMBL/GenBank/DDBJ whole genome shotgun (WGS) entry which is preliminary data.</text>
</comment>
<dbReference type="Gene3D" id="2.60.120.10">
    <property type="entry name" value="Jelly Rolls"/>
    <property type="match status" value="1"/>
</dbReference>
<evidence type="ECO:0000256" key="6">
    <source>
        <dbReference type="ARBA" id="ARBA00023004"/>
    </source>
</evidence>
<evidence type="ECO:0000256" key="1">
    <source>
        <dbReference type="ARBA" id="ARBA00001954"/>
    </source>
</evidence>
<dbReference type="InterPro" id="IPR012864">
    <property type="entry name" value="PCO/ADO"/>
</dbReference>
<feature type="region of interest" description="Disordered" evidence="8">
    <location>
        <begin position="236"/>
        <end position="271"/>
    </location>
</feature>
<dbReference type="AlphaFoldDB" id="A0A2H5QBE3"/>
<evidence type="ECO:0000313" key="9">
    <source>
        <dbReference type="EMBL" id="GAY61903.1"/>
    </source>
</evidence>
<dbReference type="InterPro" id="IPR011051">
    <property type="entry name" value="RmlC_Cupin_sf"/>
</dbReference>
<evidence type="ECO:0000256" key="5">
    <source>
        <dbReference type="ARBA" id="ARBA00023002"/>
    </source>
</evidence>
<organism evidence="9 10">
    <name type="scientific">Citrus unshiu</name>
    <name type="common">Satsuma mandarin</name>
    <name type="synonym">Citrus nobilis var. unshiu</name>
    <dbReference type="NCBI Taxonomy" id="55188"/>
    <lineage>
        <taxon>Eukaryota</taxon>
        <taxon>Viridiplantae</taxon>
        <taxon>Streptophyta</taxon>
        <taxon>Embryophyta</taxon>
        <taxon>Tracheophyta</taxon>
        <taxon>Spermatophyta</taxon>
        <taxon>Magnoliopsida</taxon>
        <taxon>eudicotyledons</taxon>
        <taxon>Gunneridae</taxon>
        <taxon>Pentapetalae</taxon>
        <taxon>rosids</taxon>
        <taxon>malvids</taxon>
        <taxon>Sapindales</taxon>
        <taxon>Rutaceae</taxon>
        <taxon>Aurantioideae</taxon>
        <taxon>Citrus</taxon>
    </lineage>
</organism>
<evidence type="ECO:0000256" key="7">
    <source>
        <dbReference type="ARBA" id="ARBA00024284"/>
    </source>
</evidence>
<dbReference type="GO" id="GO:0046872">
    <property type="term" value="F:metal ion binding"/>
    <property type="evidence" value="ECO:0007669"/>
    <property type="project" value="UniProtKB-KW"/>
</dbReference>
<evidence type="ECO:0000256" key="8">
    <source>
        <dbReference type="SAM" id="MobiDB-lite"/>
    </source>
</evidence>
<feature type="compositionally biased region" description="Basic residues" evidence="8">
    <location>
        <begin position="37"/>
        <end position="53"/>
    </location>
</feature>
<proteinExistence type="inferred from homology"/>
<reference evidence="9 10" key="1">
    <citation type="journal article" date="2017" name="Front. Genet.">
        <title>Draft sequencing of the heterozygous diploid genome of Satsuma (Citrus unshiu Marc.) using a hybrid assembly approach.</title>
        <authorList>
            <person name="Shimizu T."/>
            <person name="Tanizawa Y."/>
            <person name="Mochizuki T."/>
            <person name="Nagasaki H."/>
            <person name="Yoshioka T."/>
            <person name="Toyoda A."/>
            <person name="Fujiyama A."/>
            <person name="Kaminuma E."/>
            <person name="Nakamura Y."/>
        </authorList>
    </citation>
    <scope>NUCLEOTIDE SEQUENCE [LARGE SCALE GENOMIC DNA]</scope>
    <source>
        <strain evidence="10">cv. Miyagawa wase</strain>
    </source>
</reference>
<dbReference type="InterPro" id="IPR014710">
    <property type="entry name" value="RmlC-like_jellyroll"/>
</dbReference>
<dbReference type="Proteomes" id="UP000236630">
    <property type="component" value="Unassembled WGS sequence"/>
</dbReference>
<feature type="compositionally biased region" description="Low complexity" evidence="8">
    <location>
        <begin position="27"/>
        <end position="36"/>
    </location>
</feature>
<dbReference type="GO" id="GO:0070483">
    <property type="term" value="P:detection of hypoxia"/>
    <property type="evidence" value="ECO:0007669"/>
    <property type="project" value="UniProtKB-ARBA"/>
</dbReference>
<keyword evidence="4" id="KW-0479">Metal-binding</keyword>
<evidence type="ECO:0000256" key="3">
    <source>
        <dbReference type="ARBA" id="ARBA00013133"/>
    </source>
</evidence>
<dbReference type="STRING" id="55188.A0A2H5QBE3"/>
<dbReference type="Pfam" id="PF07847">
    <property type="entry name" value="PCO_ADO"/>
    <property type="match status" value="2"/>
</dbReference>
<feature type="region of interest" description="Disordered" evidence="8">
    <location>
        <begin position="14"/>
        <end position="54"/>
    </location>
</feature>
<dbReference type="PANTHER" id="PTHR22966">
    <property type="entry name" value="2-AMINOETHANETHIOL DIOXYGENASE"/>
    <property type="match status" value="1"/>
</dbReference>
<gene>
    <name evidence="9" type="ORF">CUMW_213590</name>
</gene>
<protein>
    <recommendedName>
        <fullName evidence="3">cysteine dioxygenase</fullName>
        <ecNumber evidence="3">1.13.11.20</ecNumber>
    </recommendedName>
</protein>
<keyword evidence="6" id="KW-0408">Iron</keyword>
<name>A0A2H5QBE3_CITUN</name>
<comment type="cofactor">
    <cofactor evidence="1">
        <name>Fe(2+)</name>
        <dbReference type="ChEBI" id="CHEBI:29033"/>
    </cofactor>
</comment>
<dbReference type="PANTHER" id="PTHR22966:SF1">
    <property type="entry name" value="PLANT CYSTEINE OXIDASE 1"/>
    <property type="match status" value="1"/>
</dbReference>
<sequence>MGIESTLADLKGKQLSELPKVTAAGTSNSSNSAANRNRSRNKQSRKNRRRQKKIMVSPVQRLYETCKDVFANCSAGIVPSPEKIERLKAVLDGIKPEDVSVMPEQPYFRRQAGRKYPAITYQHIFECEKFSMGIFCLPPSGVIPLHNHPGMTVFSKLLFGTMHIKSYDWVVDVPSDTSADAAGVPGKDTSADAAGVPGKTSADAVDAIPGETSAAAVDGIPGKPLAAAVDAVPDKNSADAVNDNGNTSADAVDVPSKMSTDAHPSKTKKPGVRLAKVKADSDLTAPCNTSILYPADGGNMHCFTAVTACAVLDVLGPPYSDSEGRHCTYYQDFPFANFSVDGASVPEEEKEGHAWLQEGEKPKDLLVIGSFYIGPEIVEN</sequence>
<dbReference type="EC" id="1.13.11.20" evidence="3"/>